<dbReference type="EMBL" id="BAAAQY010000012">
    <property type="protein sequence ID" value="GAA2246429.1"/>
    <property type="molecule type" value="Genomic_DNA"/>
</dbReference>
<evidence type="ECO:0000259" key="1">
    <source>
        <dbReference type="Pfam" id="PF13443"/>
    </source>
</evidence>
<name>A0ABN3E1J5_9MICO</name>
<feature type="domain" description="HTH cro/C1-type" evidence="1">
    <location>
        <begin position="11"/>
        <end position="78"/>
    </location>
</feature>
<reference evidence="2 3" key="1">
    <citation type="journal article" date="2019" name="Int. J. Syst. Evol. Microbiol.">
        <title>The Global Catalogue of Microorganisms (GCM) 10K type strain sequencing project: providing services to taxonomists for standard genome sequencing and annotation.</title>
        <authorList>
            <consortium name="The Broad Institute Genomics Platform"/>
            <consortium name="The Broad Institute Genome Sequencing Center for Infectious Disease"/>
            <person name="Wu L."/>
            <person name="Ma J."/>
        </authorList>
    </citation>
    <scope>NUCLEOTIDE SEQUENCE [LARGE SCALE GENOMIC DNA]</scope>
    <source>
        <strain evidence="2 3">JCM 16117</strain>
    </source>
</reference>
<dbReference type="Proteomes" id="UP001500929">
    <property type="component" value="Unassembled WGS sequence"/>
</dbReference>
<dbReference type="SUPFAM" id="SSF47413">
    <property type="entry name" value="lambda repressor-like DNA-binding domains"/>
    <property type="match status" value="1"/>
</dbReference>
<comment type="caution">
    <text evidence="2">The sequence shown here is derived from an EMBL/GenBank/DDBJ whole genome shotgun (WGS) entry which is preliminary data.</text>
</comment>
<keyword evidence="3" id="KW-1185">Reference proteome</keyword>
<dbReference type="InterPro" id="IPR001387">
    <property type="entry name" value="Cro/C1-type_HTH"/>
</dbReference>
<dbReference type="RefSeq" id="WP_259480818.1">
    <property type="nucleotide sequence ID" value="NZ_BAAAQY010000012.1"/>
</dbReference>
<evidence type="ECO:0000313" key="2">
    <source>
        <dbReference type="EMBL" id="GAA2246429.1"/>
    </source>
</evidence>
<evidence type="ECO:0000313" key="3">
    <source>
        <dbReference type="Proteomes" id="UP001500929"/>
    </source>
</evidence>
<organism evidence="2 3">
    <name type="scientific">Herbiconiux moechotypicola</name>
    <dbReference type="NCBI Taxonomy" id="637393"/>
    <lineage>
        <taxon>Bacteria</taxon>
        <taxon>Bacillati</taxon>
        <taxon>Actinomycetota</taxon>
        <taxon>Actinomycetes</taxon>
        <taxon>Micrococcales</taxon>
        <taxon>Microbacteriaceae</taxon>
        <taxon>Herbiconiux</taxon>
    </lineage>
</organism>
<sequence>MTSRAVDYQWHLTELMARNAMHNTTDLASHLTERGITLSASQVYRLVTNRPERISLPILSALCDIFGCTPAELITVTAENAKPTKKIVNSEVIDLNTQVRPRRARVVSDD</sequence>
<accession>A0ABN3E1J5</accession>
<dbReference type="InterPro" id="IPR010982">
    <property type="entry name" value="Lambda_DNA-bd_dom_sf"/>
</dbReference>
<protein>
    <recommendedName>
        <fullName evidence="1">HTH cro/C1-type domain-containing protein</fullName>
    </recommendedName>
</protein>
<proteinExistence type="predicted"/>
<dbReference type="Gene3D" id="1.10.260.40">
    <property type="entry name" value="lambda repressor-like DNA-binding domains"/>
    <property type="match status" value="1"/>
</dbReference>
<dbReference type="Pfam" id="PF13443">
    <property type="entry name" value="HTH_26"/>
    <property type="match status" value="1"/>
</dbReference>
<gene>
    <name evidence="2" type="ORF">GCM10009851_34870</name>
</gene>